<keyword evidence="4" id="KW-0548">Nucleotidyltransferase</keyword>
<evidence type="ECO:0000256" key="2">
    <source>
        <dbReference type="SAM" id="MobiDB-lite"/>
    </source>
</evidence>
<reference evidence="4" key="1">
    <citation type="journal article" date="2019" name="Sci. Rep.">
        <title>Draft genome of Tanacetum cinerariifolium, the natural source of mosquito coil.</title>
        <authorList>
            <person name="Yamashiro T."/>
            <person name="Shiraishi A."/>
            <person name="Satake H."/>
            <person name="Nakayama K."/>
        </authorList>
    </citation>
    <scope>NUCLEOTIDE SEQUENCE</scope>
</reference>
<keyword evidence="4" id="KW-0808">Transferase</keyword>
<comment type="caution">
    <text evidence="4">The sequence shown here is derived from an EMBL/GenBank/DDBJ whole genome shotgun (WGS) entry which is preliminary data.</text>
</comment>
<organism evidence="4">
    <name type="scientific">Tanacetum cinerariifolium</name>
    <name type="common">Dalmatian daisy</name>
    <name type="synonym">Chrysanthemum cinerariifolium</name>
    <dbReference type="NCBI Taxonomy" id="118510"/>
    <lineage>
        <taxon>Eukaryota</taxon>
        <taxon>Viridiplantae</taxon>
        <taxon>Streptophyta</taxon>
        <taxon>Embryophyta</taxon>
        <taxon>Tracheophyta</taxon>
        <taxon>Spermatophyta</taxon>
        <taxon>Magnoliopsida</taxon>
        <taxon>eudicotyledons</taxon>
        <taxon>Gunneridae</taxon>
        <taxon>Pentapetalae</taxon>
        <taxon>asterids</taxon>
        <taxon>campanulids</taxon>
        <taxon>Asterales</taxon>
        <taxon>Asteraceae</taxon>
        <taxon>Asteroideae</taxon>
        <taxon>Anthemideae</taxon>
        <taxon>Anthemidinae</taxon>
        <taxon>Tanacetum</taxon>
    </lineage>
</organism>
<dbReference type="InterPro" id="IPR052343">
    <property type="entry name" value="Retrotransposon-Effector_Assoc"/>
</dbReference>
<dbReference type="EMBL" id="BKCJ010009641">
    <property type="protein sequence ID" value="GEU87933.1"/>
    <property type="molecule type" value="Genomic_DNA"/>
</dbReference>
<feature type="domain" description="RRM" evidence="3">
    <location>
        <begin position="39"/>
        <end position="86"/>
    </location>
</feature>
<dbReference type="GO" id="GO:0003964">
    <property type="term" value="F:RNA-directed DNA polymerase activity"/>
    <property type="evidence" value="ECO:0007669"/>
    <property type="project" value="UniProtKB-KW"/>
</dbReference>
<feature type="compositionally biased region" description="Polar residues" evidence="2">
    <location>
        <begin position="342"/>
        <end position="357"/>
    </location>
</feature>
<evidence type="ECO:0000259" key="3">
    <source>
        <dbReference type="PROSITE" id="PS50102"/>
    </source>
</evidence>
<proteinExistence type="predicted"/>
<dbReference type="InterPro" id="IPR036691">
    <property type="entry name" value="Endo/exonu/phosph_ase_sf"/>
</dbReference>
<dbReference type="AlphaFoldDB" id="A0A6L2NP25"/>
<name>A0A6L2NP25_TANCI</name>
<dbReference type="SUPFAM" id="SSF56219">
    <property type="entry name" value="DNase I-like"/>
    <property type="match status" value="1"/>
</dbReference>
<dbReference type="PROSITE" id="PS50102">
    <property type="entry name" value="RRM"/>
    <property type="match status" value="1"/>
</dbReference>
<keyword evidence="4" id="KW-0695">RNA-directed DNA polymerase</keyword>
<evidence type="ECO:0000256" key="1">
    <source>
        <dbReference type="PROSITE-ProRule" id="PRU00176"/>
    </source>
</evidence>
<dbReference type="InterPro" id="IPR035979">
    <property type="entry name" value="RBD_domain_sf"/>
</dbReference>
<keyword evidence="1" id="KW-0694">RNA-binding</keyword>
<feature type="region of interest" description="Disordered" evidence="2">
    <location>
        <begin position="333"/>
        <end position="363"/>
    </location>
</feature>
<accession>A0A6L2NP25</accession>
<dbReference type="PANTHER" id="PTHR46890">
    <property type="entry name" value="NON-LTR RETROLELEMENT REVERSE TRANSCRIPTASE-LIKE PROTEIN-RELATED"/>
    <property type="match status" value="1"/>
</dbReference>
<dbReference type="SUPFAM" id="SSF54928">
    <property type="entry name" value="RNA-binding domain, RBD"/>
    <property type="match status" value="1"/>
</dbReference>
<dbReference type="Gene3D" id="3.30.70.330">
    <property type="match status" value="1"/>
</dbReference>
<sequence>MGLQNYKHEDGWTWIFRKRDHQESRISNLFNNDVKKISESFYITNFPDHVDAKELWKVCEPFGRIVDAYIARKQSKLGKCFGFVRFIGTISRSTHLQIPTEYSKPQAVDKGKSQSDASTYASVVHGGTPKYSKSHQQDGKKSITLHDSDLIKIDDSLRVLLAKVKDIGTMSNIYRLCMNESFMNISIHHVGGLWLWFQFLDSKQCVAFKNNLTMKSFFSYVKNVSQNFIVDKRTIWIEINRLPLCGWDYSTLKKVASLFGKFIFSRSIKGLQLEQSINIDKVQDSDDETSEKEDGINNSDIAYLILEDKLDEVWLDNHIDNLEEKIKKSAKTKEHLVKDQSHASSSIPNTSNVNKASTDSEDMSCPPGFEHLKHNNSTLSSVVVSSSSGKCSTMFSKYRKKVIKIISLLHEMNHIIKVRGALGYNESKMTRLELFRIKSIWGNHLFDYAVSMALGFSGGLISIWDPSMFVQSKIWCSDHFIILQGKWSSSDDIFYMVNIYGSQNHVAKVTLWDNIITFIHHHSGKYVLFGDFNEVRNKSERFGSSFSTSEAHVFNNFIDYSALIEIPMGGRRFTWMNKEGSKLCKLDRFLLSDFILDSQCGLVATVLEHGYPDHNPILLHVQKSNYGPIASLDEIKQAVWYCGSSKSPGPDGFSFLFLKKYWDLLKFDVETFVLNFMSTCKLPPGTNSTFITLILKVSNSMLVKDYRPISLIGMHYKIIAKLLANRLAKMVDKVVSQEQSAFIPGRQILDGPLMLSEIINKRKFPVSMDKKVTKNSRREGECSRHDVFKENINHVLKMLVAQGQQKGRGGKGVDFLETSKKKGMTIPRPRWRSA</sequence>
<dbReference type="Gene3D" id="3.60.10.10">
    <property type="entry name" value="Endonuclease/exonuclease/phosphatase"/>
    <property type="match status" value="1"/>
</dbReference>
<dbReference type="PANTHER" id="PTHR46890:SF48">
    <property type="entry name" value="RNA-DIRECTED DNA POLYMERASE"/>
    <property type="match status" value="1"/>
</dbReference>
<feature type="region of interest" description="Disordered" evidence="2">
    <location>
        <begin position="804"/>
        <end position="834"/>
    </location>
</feature>
<gene>
    <name evidence="4" type="ORF">Tci_059911</name>
</gene>
<dbReference type="InterPro" id="IPR000504">
    <property type="entry name" value="RRM_dom"/>
</dbReference>
<dbReference type="InterPro" id="IPR012677">
    <property type="entry name" value="Nucleotide-bd_a/b_plait_sf"/>
</dbReference>
<evidence type="ECO:0000313" key="4">
    <source>
        <dbReference type="EMBL" id="GEU87933.1"/>
    </source>
</evidence>
<dbReference type="GO" id="GO:0003723">
    <property type="term" value="F:RNA binding"/>
    <property type="evidence" value="ECO:0007669"/>
    <property type="project" value="UniProtKB-UniRule"/>
</dbReference>
<dbReference type="Pfam" id="PF00076">
    <property type="entry name" value="RRM_1"/>
    <property type="match status" value="1"/>
</dbReference>
<dbReference type="CDD" id="cd00590">
    <property type="entry name" value="RRM_SF"/>
    <property type="match status" value="1"/>
</dbReference>
<protein>
    <submittedName>
        <fullName evidence="4">RNA-directed DNA polymerase, eukaryota, reverse transcriptase zinc-binding domain protein</fullName>
    </submittedName>
</protein>